<gene>
    <name evidence="2" type="ordered locus">BcerKBAB4_3620</name>
</gene>
<feature type="transmembrane region" description="Helical" evidence="1">
    <location>
        <begin position="127"/>
        <end position="151"/>
    </location>
</feature>
<evidence type="ECO:0000313" key="3">
    <source>
        <dbReference type="Proteomes" id="UP000002154"/>
    </source>
</evidence>
<evidence type="ECO:0000256" key="1">
    <source>
        <dbReference type="SAM" id="Phobius"/>
    </source>
</evidence>
<keyword evidence="1" id="KW-1133">Transmembrane helix</keyword>
<sequence length="213" mass="25430">MLRRLDRPIHFLERYGLKIFTVFLLVVLICITHFFQSHVPLKSFMSYFLEKKESTFINIAAIFIGMYFALFTIFGSVKRDSIISSLSEEDISKLIRFLRNALIGSVVYIFLTLFFTKEHDSLLWNYFNIVLFTSLIYMLFSAFRFGIYIVFIVSDDLSRISEDHQELINQENHHIELMMKLEDFLNDYEKLSEEEQNKILRQIIREREDSQDS</sequence>
<keyword evidence="1" id="KW-0812">Transmembrane</keyword>
<feature type="transmembrane region" description="Helical" evidence="1">
    <location>
        <begin position="15"/>
        <end position="35"/>
    </location>
</feature>
<dbReference type="RefSeq" id="WP_012261579.1">
    <property type="nucleotide sequence ID" value="NC_010184.1"/>
</dbReference>
<accession>A9VT35</accession>
<protein>
    <submittedName>
        <fullName evidence="2">Uncharacterized protein</fullName>
    </submittedName>
</protein>
<feature type="transmembrane region" description="Helical" evidence="1">
    <location>
        <begin position="97"/>
        <end position="115"/>
    </location>
</feature>
<reference evidence="2 3" key="1">
    <citation type="journal article" date="2008" name="Chem. Biol. Interact.">
        <title>Extending the Bacillus cereus group genomics to putative food-borne pathogens of different toxicity.</title>
        <authorList>
            <person name="Lapidus A."/>
            <person name="Goltsman E."/>
            <person name="Auger S."/>
            <person name="Galleron N."/>
            <person name="Segurens B."/>
            <person name="Dossat C."/>
            <person name="Land M.L."/>
            <person name="Broussolle V."/>
            <person name="Brillard J."/>
            <person name="Guinebretiere M.H."/>
            <person name="Sanchis V."/>
            <person name="Nguen-The C."/>
            <person name="Lereclus D."/>
            <person name="Richardson P."/>
            <person name="Wincker P."/>
            <person name="Weissenbach J."/>
            <person name="Ehrlich S.D."/>
            <person name="Sorokin A."/>
        </authorList>
    </citation>
    <scope>NUCLEOTIDE SEQUENCE [LARGE SCALE GENOMIC DNA]</scope>
    <source>
        <strain evidence="2 3">KBAB4</strain>
    </source>
</reference>
<dbReference type="AlphaFoldDB" id="A9VT35"/>
<dbReference type="eggNOG" id="ENOG502ZD0U">
    <property type="taxonomic scope" value="Bacteria"/>
</dbReference>
<name>A9VT35_BACMK</name>
<dbReference type="HOGENOM" id="CLU_1292320_0_0_9"/>
<evidence type="ECO:0000313" key="2">
    <source>
        <dbReference type="EMBL" id="ABY44791.1"/>
    </source>
</evidence>
<keyword evidence="1" id="KW-0472">Membrane</keyword>
<proteinExistence type="predicted"/>
<dbReference type="KEGG" id="bwe:BcerKBAB4_3620"/>
<organism evidence="2 3">
    <name type="scientific">Bacillus mycoides (strain KBAB4)</name>
    <name type="common">Bacillus weihenstephanensis</name>
    <dbReference type="NCBI Taxonomy" id="315730"/>
    <lineage>
        <taxon>Bacteria</taxon>
        <taxon>Bacillati</taxon>
        <taxon>Bacillota</taxon>
        <taxon>Bacilli</taxon>
        <taxon>Bacillales</taxon>
        <taxon>Bacillaceae</taxon>
        <taxon>Bacillus</taxon>
        <taxon>Bacillus cereus group</taxon>
    </lineage>
</organism>
<dbReference type="EMBL" id="CP000903">
    <property type="protein sequence ID" value="ABY44791.1"/>
    <property type="molecule type" value="Genomic_DNA"/>
</dbReference>
<feature type="transmembrane region" description="Helical" evidence="1">
    <location>
        <begin position="55"/>
        <end position="77"/>
    </location>
</feature>
<dbReference type="Proteomes" id="UP000002154">
    <property type="component" value="Chromosome"/>
</dbReference>